<keyword evidence="6 7" id="KW-0472">Membrane</keyword>
<dbReference type="GO" id="GO:0009246">
    <property type="term" value="P:enterobacterial common antigen biosynthetic process"/>
    <property type="evidence" value="ECO:0007669"/>
    <property type="project" value="TreeGrafter"/>
</dbReference>
<dbReference type="PANTHER" id="PTHR40074:SF2">
    <property type="entry name" value="O-ACETYLTRANSFERASE WECH"/>
    <property type="match status" value="1"/>
</dbReference>
<keyword evidence="4 7" id="KW-0812">Transmembrane</keyword>
<keyword evidence="3" id="KW-1003">Cell membrane</keyword>
<dbReference type="Pfam" id="PF01757">
    <property type="entry name" value="Acyl_transf_3"/>
    <property type="match status" value="1"/>
</dbReference>
<feature type="transmembrane region" description="Helical" evidence="7">
    <location>
        <begin position="329"/>
        <end position="350"/>
    </location>
</feature>
<dbReference type="RefSeq" id="WP_161234158.1">
    <property type="nucleotide sequence ID" value="NZ_JBCPBX010000037.1"/>
</dbReference>
<reference evidence="9 10" key="1">
    <citation type="journal article" date="2019" name="Nat. Med.">
        <title>A library of human gut bacterial isolates paired with longitudinal multiomics data enables mechanistic microbiome research.</title>
        <authorList>
            <person name="Poyet M."/>
            <person name="Groussin M."/>
            <person name="Gibbons S.M."/>
            <person name="Avila-Pacheco J."/>
            <person name="Jiang X."/>
            <person name="Kearney S.M."/>
            <person name="Perrotta A.R."/>
            <person name="Berdy B."/>
            <person name="Zhao S."/>
            <person name="Lieberman T.D."/>
            <person name="Swanson P.K."/>
            <person name="Smith M."/>
            <person name="Roesemann S."/>
            <person name="Alexander J.E."/>
            <person name="Rich S.A."/>
            <person name="Livny J."/>
            <person name="Vlamakis H."/>
            <person name="Clish C."/>
            <person name="Bullock K."/>
            <person name="Deik A."/>
            <person name="Scott J."/>
            <person name="Pierce K.A."/>
            <person name="Xavier R.J."/>
            <person name="Alm E.J."/>
        </authorList>
    </citation>
    <scope>NUCLEOTIDE SEQUENCE [LARGE SCALE GENOMIC DNA]</scope>
    <source>
        <strain evidence="9 10">BIOML-A1</strain>
    </source>
</reference>
<feature type="transmembrane region" description="Helical" evidence="7">
    <location>
        <begin position="204"/>
        <end position="221"/>
    </location>
</feature>
<evidence type="ECO:0000256" key="2">
    <source>
        <dbReference type="ARBA" id="ARBA00007400"/>
    </source>
</evidence>
<evidence type="ECO:0000256" key="3">
    <source>
        <dbReference type="ARBA" id="ARBA00022475"/>
    </source>
</evidence>
<evidence type="ECO:0000256" key="6">
    <source>
        <dbReference type="ARBA" id="ARBA00023136"/>
    </source>
</evidence>
<dbReference type="GO" id="GO:0005886">
    <property type="term" value="C:plasma membrane"/>
    <property type="evidence" value="ECO:0007669"/>
    <property type="project" value="UniProtKB-SubCell"/>
</dbReference>
<dbReference type="AlphaFoldDB" id="A0A6L8T6W2"/>
<feature type="transmembrane region" description="Helical" evidence="7">
    <location>
        <begin position="12"/>
        <end position="35"/>
    </location>
</feature>
<protein>
    <submittedName>
        <fullName evidence="9">Acyltransferase family protein</fullName>
    </submittedName>
</protein>
<evidence type="ECO:0000313" key="9">
    <source>
        <dbReference type="EMBL" id="MZL34863.1"/>
    </source>
</evidence>
<evidence type="ECO:0000256" key="4">
    <source>
        <dbReference type="ARBA" id="ARBA00022692"/>
    </source>
</evidence>
<evidence type="ECO:0000313" key="10">
    <source>
        <dbReference type="Proteomes" id="UP000477285"/>
    </source>
</evidence>
<keyword evidence="5 7" id="KW-1133">Transmembrane helix</keyword>
<feature type="transmembrane region" description="Helical" evidence="7">
    <location>
        <begin position="82"/>
        <end position="104"/>
    </location>
</feature>
<organism evidence="9 10">
    <name type="scientific">Blautia wexlerae</name>
    <dbReference type="NCBI Taxonomy" id="418240"/>
    <lineage>
        <taxon>Bacteria</taxon>
        <taxon>Bacillati</taxon>
        <taxon>Bacillota</taxon>
        <taxon>Clostridia</taxon>
        <taxon>Lachnospirales</taxon>
        <taxon>Lachnospiraceae</taxon>
        <taxon>Blautia</taxon>
    </lineage>
</organism>
<evidence type="ECO:0000256" key="5">
    <source>
        <dbReference type="ARBA" id="ARBA00022989"/>
    </source>
</evidence>
<dbReference type="PANTHER" id="PTHR40074">
    <property type="entry name" value="O-ACETYLTRANSFERASE WECH"/>
    <property type="match status" value="1"/>
</dbReference>
<sequence length="360" mass="41564">MELKSNKKRYSYLDLLKCIAMYGVVFYHGAIPWLPVLTDTPMSYVNYFIMAILSMSVPVFFFVNGFLMFGKNFDMKRHIKKTVHILCVAVIWGVLTTVFLMIIRGEYLGIRGLFQTLWQLKANWISHLWFLGILVCIYLIFPLLNVVYESNKKIFIYFVAIGSIMIFGNSLLNELATLCTVIIQHPKMIENLNFFHIFNPFKDTYSFAFIYFCLGGLAYGYKDKIAVWAENKGTKIAVYSLIMNLCCLFAIGLMYSNFTDRPWDTVWNGQTTIFTLCSVMSVFVVAVRYKEKNAVIQKISQNTLGIYLIHVIVLRFMERILPVSLMTHLGVSVLYIAVIMMLSLGITEIIHRIPIVHRIL</sequence>
<feature type="domain" description="Acyltransferase 3" evidence="8">
    <location>
        <begin position="11"/>
        <end position="341"/>
    </location>
</feature>
<gene>
    <name evidence="9" type="ORF">GT728_17110</name>
</gene>
<feature type="transmembrane region" description="Helical" evidence="7">
    <location>
        <begin position="267"/>
        <end position="287"/>
    </location>
</feature>
<feature type="transmembrane region" description="Helical" evidence="7">
    <location>
        <begin position="124"/>
        <end position="148"/>
    </location>
</feature>
<evidence type="ECO:0000256" key="1">
    <source>
        <dbReference type="ARBA" id="ARBA00004651"/>
    </source>
</evidence>
<evidence type="ECO:0000259" key="8">
    <source>
        <dbReference type="Pfam" id="PF01757"/>
    </source>
</evidence>
<feature type="transmembrane region" description="Helical" evidence="7">
    <location>
        <begin position="155"/>
        <end position="184"/>
    </location>
</feature>
<comment type="subcellular location">
    <subcellularLocation>
        <location evidence="1">Cell membrane</location>
        <topology evidence="1">Multi-pass membrane protein</topology>
    </subcellularLocation>
</comment>
<feature type="transmembrane region" description="Helical" evidence="7">
    <location>
        <begin position="47"/>
        <end position="70"/>
    </location>
</feature>
<feature type="transmembrane region" description="Helical" evidence="7">
    <location>
        <begin position="233"/>
        <end position="255"/>
    </location>
</feature>
<name>A0A6L8T6W2_9FIRM</name>
<evidence type="ECO:0000256" key="7">
    <source>
        <dbReference type="SAM" id="Phobius"/>
    </source>
</evidence>
<keyword evidence="9" id="KW-0808">Transferase</keyword>
<dbReference type="InterPro" id="IPR002656">
    <property type="entry name" value="Acyl_transf_3_dom"/>
</dbReference>
<comment type="caution">
    <text evidence="9">The sequence shown here is derived from an EMBL/GenBank/DDBJ whole genome shotgun (WGS) entry which is preliminary data.</text>
</comment>
<keyword evidence="9" id="KW-0012">Acyltransferase</keyword>
<feature type="transmembrane region" description="Helical" evidence="7">
    <location>
        <begin position="299"/>
        <end position="317"/>
    </location>
</feature>
<dbReference type="EMBL" id="WWVQ01000056">
    <property type="protein sequence ID" value="MZL34863.1"/>
    <property type="molecule type" value="Genomic_DNA"/>
</dbReference>
<proteinExistence type="inferred from homology"/>
<accession>A0A6L8T6W2</accession>
<dbReference type="Proteomes" id="UP000477285">
    <property type="component" value="Unassembled WGS sequence"/>
</dbReference>
<dbReference type="GO" id="GO:0016413">
    <property type="term" value="F:O-acetyltransferase activity"/>
    <property type="evidence" value="ECO:0007669"/>
    <property type="project" value="TreeGrafter"/>
</dbReference>
<comment type="similarity">
    <text evidence="2">Belongs to the acyltransferase 3 family.</text>
</comment>